<evidence type="ECO:0000313" key="3">
    <source>
        <dbReference type="Proteomes" id="UP001412067"/>
    </source>
</evidence>
<evidence type="ECO:0000313" key="2">
    <source>
        <dbReference type="EMBL" id="KAK8959253.1"/>
    </source>
</evidence>
<keyword evidence="3" id="KW-1185">Reference proteome</keyword>
<comment type="caution">
    <text evidence="2">The sequence shown here is derived from an EMBL/GenBank/DDBJ whole genome shotgun (WGS) entry which is preliminary data.</text>
</comment>
<dbReference type="Pfam" id="PF25874">
    <property type="entry name" value="WHD_plant_repro"/>
    <property type="match status" value="1"/>
</dbReference>
<name>A0ABR2M5C8_9ASPA</name>
<evidence type="ECO:0000259" key="1">
    <source>
        <dbReference type="Pfam" id="PF25874"/>
    </source>
</evidence>
<protein>
    <submittedName>
        <fullName evidence="2">PHD finger protein MALE STERILITY 1</fullName>
    </submittedName>
</protein>
<proteinExistence type="predicted"/>
<accession>A0ABR2M5C8</accession>
<dbReference type="InterPro" id="IPR059080">
    <property type="entry name" value="WHD_PTC1"/>
</dbReference>
<dbReference type="EMBL" id="JBBWWR010000012">
    <property type="protein sequence ID" value="KAK8959253.1"/>
    <property type="molecule type" value="Genomic_DNA"/>
</dbReference>
<reference evidence="2 3" key="1">
    <citation type="journal article" date="2022" name="Nat. Plants">
        <title>Genomes of leafy and leafless Platanthera orchids illuminate the evolution of mycoheterotrophy.</title>
        <authorList>
            <person name="Li M.H."/>
            <person name="Liu K.W."/>
            <person name="Li Z."/>
            <person name="Lu H.C."/>
            <person name="Ye Q.L."/>
            <person name="Zhang D."/>
            <person name="Wang J.Y."/>
            <person name="Li Y.F."/>
            <person name="Zhong Z.M."/>
            <person name="Liu X."/>
            <person name="Yu X."/>
            <person name="Liu D.K."/>
            <person name="Tu X.D."/>
            <person name="Liu B."/>
            <person name="Hao Y."/>
            <person name="Liao X.Y."/>
            <person name="Jiang Y.T."/>
            <person name="Sun W.H."/>
            <person name="Chen J."/>
            <person name="Chen Y.Q."/>
            <person name="Ai Y."/>
            <person name="Zhai J.W."/>
            <person name="Wu S.S."/>
            <person name="Zhou Z."/>
            <person name="Hsiao Y.Y."/>
            <person name="Wu W.L."/>
            <person name="Chen Y.Y."/>
            <person name="Lin Y.F."/>
            <person name="Hsu J.L."/>
            <person name="Li C.Y."/>
            <person name="Wang Z.W."/>
            <person name="Zhao X."/>
            <person name="Zhong W.Y."/>
            <person name="Ma X.K."/>
            <person name="Ma L."/>
            <person name="Huang J."/>
            <person name="Chen G.Z."/>
            <person name="Huang M.Z."/>
            <person name="Huang L."/>
            <person name="Peng D.H."/>
            <person name="Luo Y.B."/>
            <person name="Zou S.Q."/>
            <person name="Chen S.P."/>
            <person name="Lan S."/>
            <person name="Tsai W.C."/>
            <person name="Van de Peer Y."/>
            <person name="Liu Z.J."/>
        </authorList>
    </citation>
    <scope>NUCLEOTIDE SEQUENCE [LARGE SCALE GENOMIC DNA]</scope>
    <source>
        <strain evidence="2">Lor288</strain>
    </source>
</reference>
<sequence length="190" mass="21965">MELRLIHGLAYGVPWFEKWGYKFGHGSYGITKQLHERSLQALRRFPLSLISPLSYTIHECDISKISARYQVISNQPPIMLGDLFRCMIELNRRLPRENTPTTMNFHSVVTAASCRWSIKRVEFAALVIVEVLKEFGYRWITRQEVRVASRVFIGDTGLLDFVLKSLGNHIFNKLFVHSDNSNYICDQLAS</sequence>
<dbReference type="Proteomes" id="UP001412067">
    <property type="component" value="Unassembled WGS sequence"/>
</dbReference>
<dbReference type="PANTHER" id="PTHR46201">
    <property type="entry name" value="PHD FINGER PROTEIN MALE MEIOCYTE DEATH 1-RELATED"/>
    <property type="match status" value="1"/>
</dbReference>
<organism evidence="2 3">
    <name type="scientific">Platanthera guangdongensis</name>
    <dbReference type="NCBI Taxonomy" id="2320717"/>
    <lineage>
        <taxon>Eukaryota</taxon>
        <taxon>Viridiplantae</taxon>
        <taxon>Streptophyta</taxon>
        <taxon>Embryophyta</taxon>
        <taxon>Tracheophyta</taxon>
        <taxon>Spermatophyta</taxon>
        <taxon>Magnoliopsida</taxon>
        <taxon>Liliopsida</taxon>
        <taxon>Asparagales</taxon>
        <taxon>Orchidaceae</taxon>
        <taxon>Orchidoideae</taxon>
        <taxon>Orchideae</taxon>
        <taxon>Orchidinae</taxon>
        <taxon>Platanthera</taxon>
    </lineage>
</organism>
<gene>
    <name evidence="2" type="primary">MS1</name>
    <name evidence="2" type="ORF">KSP40_PGU002846</name>
</gene>
<dbReference type="PANTHER" id="PTHR46201:SF1">
    <property type="entry name" value="PHD FINGER PROTEIN MALE STERILITY 1"/>
    <property type="match status" value="1"/>
</dbReference>
<feature type="domain" description="PTC1-like winged helix-turn-helix" evidence="1">
    <location>
        <begin position="115"/>
        <end position="177"/>
    </location>
</feature>